<keyword evidence="1" id="KW-0812">Transmembrane</keyword>
<evidence type="ECO:0000313" key="2">
    <source>
        <dbReference type="EMBL" id="ETI68802.1"/>
    </source>
</evidence>
<evidence type="ECO:0000313" key="3">
    <source>
        <dbReference type="Proteomes" id="UP000018877"/>
    </source>
</evidence>
<protein>
    <submittedName>
        <fullName evidence="2">Uncharacterized protein</fullName>
    </submittedName>
</protein>
<comment type="caution">
    <text evidence="2">The sequence shown here is derived from an EMBL/GenBank/DDBJ whole genome shotgun (WGS) entry which is preliminary data.</text>
</comment>
<name>A0AB94IP67_9BACI</name>
<dbReference type="AlphaFoldDB" id="A0AB94IP67"/>
<feature type="transmembrane region" description="Helical" evidence="1">
    <location>
        <begin position="20"/>
        <end position="37"/>
    </location>
</feature>
<dbReference type="Proteomes" id="UP000018877">
    <property type="component" value="Unassembled WGS sequence"/>
</dbReference>
<reference evidence="2 3" key="1">
    <citation type="journal article" date="2014" name="Environ. Microbiol.">
        <title>The nitrate-ammonifying and nosZ-carrying bacterium Bacillus vireti is a potent source and sink for nitric and nitrous oxide under high nitrate conditions.</title>
        <authorList>
            <person name="Mania D."/>
            <person name="Heylen K."/>
            <person name="van Spanning R.J."/>
            <person name="Frostegard A."/>
        </authorList>
    </citation>
    <scope>NUCLEOTIDE SEQUENCE [LARGE SCALE GENOMIC DNA]</scope>
    <source>
        <strain evidence="2 3">LMG 21834</strain>
    </source>
</reference>
<keyword evidence="1" id="KW-1133">Transmembrane helix</keyword>
<dbReference type="EMBL" id="ALAN01000060">
    <property type="protein sequence ID" value="ETI68802.1"/>
    <property type="molecule type" value="Genomic_DNA"/>
</dbReference>
<proteinExistence type="predicted"/>
<keyword evidence="3" id="KW-1185">Reference proteome</keyword>
<organism evidence="2 3">
    <name type="scientific">Neobacillus vireti LMG 21834</name>
    <dbReference type="NCBI Taxonomy" id="1131730"/>
    <lineage>
        <taxon>Bacteria</taxon>
        <taxon>Bacillati</taxon>
        <taxon>Bacillota</taxon>
        <taxon>Bacilli</taxon>
        <taxon>Bacillales</taxon>
        <taxon>Bacillaceae</taxon>
        <taxon>Neobacillus</taxon>
    </lineage>
</organism>
<gene>
    <name evidence="2" type="ORF">BAVI_10492</name>
</gene>
<sequence>MEESRQLDSFLWFSIGDFTKAIHFLKLAVKFYLILNYRRMRWKIQRIFLRFREIMNFILKIKNI</sequence>
<accession>A0AB94IP67</accession>
<keyword evidence="1" id="KW-0472">Membrane</keyword>
<evidence type="ECO:0000256" key="1">
    <source>
        <dbReference type="SAM" id="Phobius"/>
    </source>
</evidence>